<dbReference type="Proteomes" id="UP000784294">
    <property type="component" value="Unassembled WGS sequence"/>
</dbReference>
<evidence type="ECO:0000313" key="1">
    <source>
        <dbReference type="EMBL" id="VEL16254.1"/>
    </source>
</evidence>
<organism evidence="1 2">
    <name type="scientific">Protopolystoma xenopodis</name>
    <dbReference type="NCBI Taxonomy" id="117903"/>
    <lineage>
        <taxon>Eukaryota</taxon>
        <taxon>Metazoa</taxon>
        <taxon>Spiralia</taxon>
        <taxon>Lophotrochozoa</taxon>
        <taxon>Platyhelminthes</taxon>
        <taxon>Monogenea</taxon>
        <taxon>Polyopisthocotylea</taxon>
        <taxon>Polystomatidea</taxon>
        <taxon>Polystomatidae</taxon>
        <taxon>Protopolystoma</taxon>
    </lineage>
</organism>
<dbReference type="AlphaFoldDB" id="A0A3S5CKN6"/>
<sequence length="70" mass="7836">MIQKLYPSVQITLFQDVITLYLNLRHLGAAQKNPAPDLEIALDGNSDHDSHVMANEMAIFFALPKVLGTW</sequence>
<keyword evidence="2" id="KW-1185">Reference proteome</keyword>
<protein>
    <submittedName>
        <fullName evidence="1">Uncharacterized protein</fullName>
    </submittedName>
</protein>
<name>A0A3S5CKN6_9PLAT</name>
<reference evidence="1" key="1">
    <citation type="submission" date="2018-11" db="EMBL/GenBank/DDBJ databases">
        <authorList>
            <consortium name="Pathogen Informatics"/>
        </authorList>
    </citation>
    <scope>NUCLEOTIDE SEQUENCE</scope>
</reference>
<proteinExistence type="predicted"/>
<dbReference type="EMBL" id="CAAALY010027736">
    <property type="protein sequence ID" value="VEL16254.1"/>
    <property type="molecule type" value="Genomic_DNA"/>
</dbReference>
<evidence type="ECO:0000313" key="2">
    <source>
        <dbReference type="Proteomes" id="UP000784294"/>
    </source>
</evidence>
<comment type="caution">
    <text evidence="1">The sequence shown here is derived from an EMBL/GenBank/DDBJ whole genome shotgun (WGS) entry which is preliminary data.</text>
</comment>
<accession>A0A3S5CKN6</accession>
<gene>
    <name evidence="1" type="ORF">PXEA_LOCUS9694</name>
</gene>